<dbReference type="AlphaFoldDB" id="A0A6N3CIQ6"/>
<sequence length="153" mass="17437">MENKPFVFGVATSGDNFTDRKKETARLLSNFRHGVNTVLISPRRWGKTSLVRKVCRLAQSDTLKVVYLDIFSCRSEREFYDAFASAVLKQTSSKLEEWMENARLFLSRISPKISLGTEPMTDFSISLELNPKADDVDDILQLPEKIAQKKVSM</sequence>
<dbReference type="PANTHER" id="PTHR34301:SF8">
    <property type="entry name" value="ATPASE DOMAIN-CONTAINING PROTEIN"/>
    <property type="match status" value="1"/>
</dbReference>
<dbReference type="EMBL" id="CACRUT010000014">
    <property type="protein sequence ID" value="VYU14491.1"/>
    <property type="molecule type" value="Genomic_DNA"/>
</dbReference>
<dbReference type="SUPFAM" id="SSF52540">
    <property type="entry name" value="P-loop containing nucleoside triphosphate hydrolases"/>
    <property type="match status" value="1"/>
</dbReference>
<organism evidence="1">
    <name type="scientific">Paraprevotella clara</name>
    <dbReference type="NCBI Taxonomy" id="454154"/>
    <lineage>
        <taxon>Bacteria</taxon>
        <taxon>Pseudomonadati</taxon>
        <taxon>Bacteroidota</taxon>
        <taxon>Bacteroidia</taxon>
        <taxon>Bacteroidales</taxon>
        <taxon>Prevotellaceae</taxon>
        <taxon>Paraprevotella</taxon>
    </lineage>
</organism>
<protein>
    <recommendedName>
        <fullName evidence="2">Archaeal ATPase</fullName>
    </recommendedName>
</protein>
<reference evidence="1" key="1">
    <citation type="submission" date="2019-11" db="EMBL/GenBank/DDBJ databases">
        <authorList>
            <person name="Feng L."/>
        </authorList>
    </citation>
    <scope>NUCLEOTIDE SEQUENCE</scope>
    <source>
        <strain evidence="1">PclaraLFYP37</strain>
    </source>
</reference>
<dbReference type="Gene3D" id="3.40.50.300">
    <property type="entry name" value="P-loop containing nucleotide triphosphate hydrolases"/>
    <property type="match status" value="1"/>
</dbReference>
<gene>
    <name evidence="1" type="ORF">PCLFYP37_02027</name>
</gene>
<dbReference type="PANTHER" id="PTHR34301">
    <property type="entry name" value="DNA-BINDING PROTEIN-RELATED"/>
    <property type="match status" value="1"/>
</dbReference>
<accession>A0A6N3CIQ6</accession>
<proteinExistence type="predicted"/>
<evidence type="ECO:0008006" key="2">
    <source>
        <dbReference type="Google" id="ProtNLM"/>
    </source>
</evidence>
<evidence type="ECO:0000313" key="1">
    <source>
        <dbReference type="EMBL" id="VYU14491.1"/>
    </source>
</evidence>
<name>A0A6N3CIQ6_9BACT</name>
<dbReference type="InterPro" id="IPR027417">
    <property type="entry name" value="P-loop_NTPase"/>
</dbReference>